<dbReference type="RefSeq" id="WP_005088570.1">
    <property type="nucleotide sequence ID" value="NZ_CP018871.1"/>
</dbReference>
<reference evidence="1 2" key="1">
    <citation type="submission" date="2018-08" db="EMBL/GenBank/DDBJ databases">
        <title>Analysis of the genomic diversity of Mexican Acinetobacter haemolyticus clinical isolates.</title>
        <authorList>
            <person name="Castro-Jaimes S."/>
            <person name="Cevallos M.A."/>
        </authorList>
    </citation>
    <scope>NUCLEOTIDE SEQUENCE [LARGE SCALE GENOMIC DNA]</scope>
    <source>
        <strain evidence="1 2">AN43</strain>
    </source>
</reference>
<dbReference type="Proteomes" id="UP000463868">
    <property type="component" value="Chromosome"/>
</dbReference>
<accession>A0A1L6KJ69</accession>
<gene>
    <name evidence="1" type="ORF">AhaeAN43_01405</name>
</gene>
<protein>
    <submittedName>
        <fullName evidence="1">Uncharacterized protein</fullName>
    </submittedName>
</protein>
<dbReference type="EMBL" id="CP031976">
    <property type="protein sequence ID" value="QHI12133.1"/>
    <property type="molecule type" value="Genomic_DNA"/>
</dbReference>
<proteinExistence type="predicted"/>
<sequence length="239" mass="27038">MEKYLYILFLVIGFGLGYLVADFKQIVPPSVPLDKHAKSPLMVVNDLQAIVASVPSPITNSAASSIKTLSEQQREQVSKIIEHASEQQIDEYLNKAFPKQDFTAIQNKKLFAQRALEELSSHNDQQTLSGRLVLGRTPVMPQISEDLSQVHSNQSIFAHFDTLGKFPADEQIFIRWLNRDTGEVLMFTPRKITQDVSQNWVSAVPPNGWQIGTYDVKVYQMHDQLKPIAQASYRIVEIL</sequence>
<evidence type="ECO:0000313" key="2">
    <source>
        <dbReference type="Proteomes" id="UP000463868"/>
    </source>
</evidence>
<dbReference type="AlphaFoldDB" id="A0A1L6KJ69"/>
<name>A0A1L6KJ69_ACIHA</name>
<dbReference type="OrthoDB" id="6694113at2"/>
<organism evidence="1 2">
    <name type="scientific">Acinetobacter haemolyticus</name>
    <dbReference type="NCBI Taxonomy" id="29430"/>
    <lineage>
        <taxon>Bacteria</taxon>
        <taxon>Pseudomonadati</taxon>
        <taxon>Pseudomonadota</taxon>
        <taxon>Gammaproteobacteria</taxon>
        <taxon>Moraxellales</taxon>
        <taxon>Moraxellaceae</taxon>
        <taxon>Acinetobacter</taxon>
    </lineage>
</organism>
<evidence type="ECO:0000313" key="1">
    <source>
        <dbReference type="EMBL" id="QHI12133.1"/>
    </source>
</evidence>
<dbReference type="KEGG" id="ahl:AHTJS_01125"/>